<dbReference type="AlphaFoldDB" id="A0ABD0KI22"/>
<evidence type="ECO:0000256" key="1">
    <source>
        <dbReference type="SAM" id="MobiDB-lite"/>
    </source>
</evidence>
<comment type="caution">
    <text evidence="2">The sequence shown here is derived from an EMBL/GenBank/DDBJ whole genome shotgun (WGS) entry which is preliminary data.</text>
</comment>
<gene>
    <name evidence="2" type="ORF">BaRGS_00022160</name>
</gene>
<dbReference type="EMBL" id="JACVVK020000176">
    <property type="protein sequence ID" value="KAK7486635.1"/>
    <property type="molecule type" value="Genomic_DNA"/>
</dbReference>
<proteinExistence type="predicted"/>
<feature type="region of interest" description="Disordered" evidence="1">
    <location>
        <begin position="1"/>
        <end position="77"/>
    </location>
</feature>
<accession>A0ABD0KI22</accession>
<feature type="compositionally biased region" description="Polar residues" evidence="1">
    <location>
        <begin position="68"/>
        <end position="77"/>
    </location>
</feature>
<keyword evidence="3" id="KW-1185">Reference proteome</keyword>
<feature type="compositionally biased region" description="Basic and acidic residues" evidence="1">
    <location>
        <begin position="8"/>
        <end position="31"/>
    </location>
</feature>
<dbReference type="Proteomes" id="UP001519460">
    <property type="component" value="Unassembled WGS sequence"/>
</dbReference>
<reference evidence="2 3" key="1">
    <citation type="journal article" date="2023" name="Sci. Data">
        <title>Genome assembly of the Korean intertidal mud-creeper Batillaria attramentaria.</title>
        <authorList>
            <person name="Patra A.K."/>
            <person name="Ho P.T."/>
            <person name="Jun S."/>
            <person name="Lee S.J."/>
            <person name="Kim Y."/>
            <person name="Won Y.J."/>
        </authorList>
    </citation>
    <scope>NUCLEOTIDE SEQUENCE [LARGE SCALE GENOMIC DNA]</scope>
    <source>
        <strain evidence="2">Wonlab-2016</strain>
    </source>
</reference>
<evidence type="ECO:0008006" key="4">
    <source>
        <dbReference type="Google" id="ProtNLM"/>
    </source>
</evidence>
<protein>
    <recommendedName>
        <fullName evidence="4">Ribosome assembly protein 3</fullName>
    </recommendedName>
</protein>
<evidence type="ECO:0000313" key="2">
    <source>
        <dbReference type="EMBL" id="KAK7486635.1"/>
    </source>
</evidence>
<organism evidence="2 3">
    <name type="scientific">Batillaria attramentaria</name>
    <dbReference type="NCBI Taxonomy" id="370345"/>
    <lineage>
        <taxon>Eukaryota</taxon>
        <taxon>Metazoa</taxon>
        <taxon>Spiralia</taxon>
        <taxon>Lophotrochozoa</taxon>
        <taxon>Mollusca</taxon>
        <taxon>Gastropoda</taxon>
        <taxon>Caenogastropoda</taxon>
        <taxon>Sorbeoconcha</taxon>
        <taxon>Cerithioidea</taxon>
        <taxon>Batillariidae</taxon>
        <taxon>Batillaria</taxon>
    </lineage>
</organism>
<evidence type="ECO:0000313" key="3">
    <source>
        <dbReference type="Proteomes" id="UP001519460"/>
    </source>
</evidence>
<name>A0ABD0KI22_9CAEN</name>
<sequence length="138" mass="15134">MASYSGDVAEKDDQGVHVLSAKKDGGEDSSRTPHGGDTVEDPPPLQFTGSDSKKRKTKAKISDKSRKLNLTDSSTMTSAEQELWQKLEGTMSAKQTQVLHVLEEFGIADVEPQSDALEEQIWRVVQGEITFQEAVDLV</sequence>